<evidence type="ECO:0000256" key="1">
    <source>
        <dbReference type="SAM" id="Coils"/>
    </source>
</evidence>
<dbReference type="AlphaFoldDB" id="A0A9P8T7M8"/>
<dbReference type="RefSeq" id="XP_046063626.1">
    <property type="nucleotide sequence ID" value="XM_046202250.1"/>
</dbReference>
<dbReference type="Pfam" id="PF15458">
    <property type="entry name" value="NTR2"/>
    <property type="match status" value="1"/>
</dbReference>
<proteinExistence type="predicted"/>
<comment type="caution">
    <text evidence="3">The sequence shown here is derived from an EMBL/GenBank/DDBJ whole genome shotgun (WGS) entry which is preliminary data.</text>
</comment>
<evidence type="ECO:0000256" key="2">
    <source>
        <dbReference type="SAM" id="MobiDB-lite"/>
    </source>
</evidence>
<feature type="coiled-coil region" evidence="1">
    <location>
        <begin position="337"/>
        <end position="385"/>
    </location>
</feature>
<dbReference type="GO" id="GO:0071008">
    <property type="term" value="C:U2-type post-mRNA release spliceosomal complex"/>
    <property type="evidence" value="ECO:0007669"/>
    <property type="project" value="InterPro"/>
</dbReference>
<evidence type="ECO:0000313" key="4">
    <source>
        <dbReference type="Proteomes" id="UP000769157"/>
    </source>
</evidence>
<keyword evidence="4" id="KW-1185">Reference proteome</keyword>
<dbReference type="GeneID" id="70233452"/>
<protein>
    <submittedName>
        <fullName evidence="3">Uncharacterized protein</fullName>
    </submittedName>
</protein>
<evidence type="ECO:0000313" key="3">
    <source>
        <dbReference type="EMBL" id="KAH3669363.1"/>
    </source>
</evidence>
<dbReference type="Proteomes" id="UP000769157">
    <property type="component" value="Unassembled WGS sequence"/>
</dbReference>
<dbReference type="EMBL" id="JAEUBE010000137">
    <property type="protein sequence ID" value="KAH3669363.1"/>
    <property type="molecule type" value="Genomic_DNA"/>
</dbReference>
<gene>
    <name evidence="3" type="ORF">OGAPHI_001484</name>
</gene>
<reference evidence="3" key="1">
    <citation type="journal article" date="2021" name="Open Biol.">
        <title>Shared evolutionary footprints suggest mitochondrial oxidative damage underlies multiple complex I losses in fungi.</title>
        <authorList>
            <person name="Schikora-Tamarit M.A."/>
            <person name="Marcet-Houben M."/>
            <person name="Nosek J."/>
            <person name="Gabaldon T."/>
        </authorList>
    </citation>
    <scope>NUCLEOTIDE SEQUENCE</scope>
    <source>
        <strain evidence="3">CBS6075</strain>
    </source>
</reference>
<name>A0A9P8T7M8_9ASCO</name>
<reference evidence="3" key="2">
    <citation type="submission" date="2021-01" db="EMBL/GenBank/DDBJ databases">
        <authorList>
            <person name="Schikora-Tamarit M.A."/>
        </authorList>
    </citation>
    <scope>NUCLEOTIDE SEQUENCE</scope>
    <source>
        <strain evidence="3">CBS6075</strain>
    </source>
</reference>
<accession>A0A9P8T7M8</accession>
<feature type="compositionally biased region" description="Basic and acidic residues" evidence="2">
    <location>
        <begin position="258"/>
        <end position="268"/>
    </location>
</feature>
<keyword evidence="1" id="KW-0175">Coiled coil</keyword>
<feature type="compositionally biased region" description="Basic and acidic residues" evidence="2">
    <location>
        <begin position="276"/>
        <end position="285"/>
    </location>
</feature>
<dbReference type="GO" id="GO:0000390">
    <property type="term" value="P:spliceosomal complex disassembly"/>
    <property type="evidence" value="ECO:0007669"/>
    <property type="project" value="InterPro"/>
</dbReference>
<organism evidence="3 4">
    <name type="scientific">Ogataea philodendri</name>
    <dbReference type="NCBI Taxonomy" id="1378263"/>
    <lineage>
        <taxon>Eukaryota</taxon>
        <taxon>Fungi</taxon>
        <taxon>Dikarya</taxon>
        <taxon>Ascomycota</taxon>
        <taxon>Saccharomycotina</taxon>
        <taxon>Pichiomycetes</taxon>
        <taxon>Pichiales</taxon>
        <taxon>Pichiaceae</taxon>
        <taxon>Ogataea</taxon>
    </lineage>
</organism>
<dbReference type="OrthoDB" id="3993817at2759"/>
<dbReference type="InterPro" id="IPR028211">
    <property type="entry name" value="Ntr2"/>
</dbReference>
<sequence length="391" mass="44103">MSDKLSSTEVTPLEPMNSLIASSVGRSLSCDTGYEYCSVSSPPFLKHCGWDLDATNLHITINRESMKSESSSLSVNHGPPVTSIDGVRCISLCSARHACEKSGCLSRKLDACLVLMVDVDLEIFFWNFFSWCIMRRISIPSDHEAEDEPSTIGRPVFKSRKRKLGAKRKLFASEAESTMDVDEPESGVRVVRKNKVKMGVSTEPSGSGGEKKSVLEVLSRYETVSADPEPVVAAEAPVTIPDELQIKELKERRYRAQLDRLGEQKQQDNDEDYDSEHEHKTRRDLDEDGDFDVDLDDAFGDGRLAVGSNEARLQRLMRQDEIEEALYHAQLSEDEPELDYTSERDRLKERIESLQKVESTARQRKESLREQLADLAAQQSDIQRELDLLVQ</sequence>
<feature type="region of interest" description="Disordered" evidence="2">
    <location>
        <begin position="258"/>
        <end position="294"/>
    </location>
</feature>